<dbReference type="Proteomes" id="UP000054560">
    <property type="component" value="Unassembled WGS sequence"/>
</dbReference>
<dbReference type="AlphaFoldDB" id="A0A0L0G0E5"/>
<accession>A0A0L0G0E5</accession>
<dbReference type="CDD" id="cd03338">
    <property type="entry name" value="TCP1_delta"/>
    <property type="match status" value="1"/>
</dbReference>
<dbReference type="SUPFAM" id="SSF52029">
    <property type="entry name" value="GroEL apical domain-like"/>
    <property type="match status" value="1"/>
</dbReference>
<name>A0A0L0G0E5_9EUKA</name>
<dbReference type="OrthoDB" id="10248520at2759"/>
<evidence type="ECO:0000256" key="1">
    <source>
        <dbReference type="ARBA" id="ARBA00004496"/>
    </source>
</evidence>
<dbReference type="Gene3D" id="3.50.7.10">
    <property type="entry name" value="GroEL"/>
    <property type="match status" value="1"/>
</dbReference>
<dbReference type="InterPro" id="IPR054827">
    <property type="entry name" value="thermosome_alpha"/>
</dbReference>
<evidence type="ECO:0000313" key="11">
    <source>
        <dbReference type="Proteomes" id="UP000054560"/>
    </source>
</evidence>
<dbReference type="EMBL" id="KQ241937">
    <property type="protein sequence ID" value="KNC82329.1"/>
    <property type="molecule type" value="Genomic_DNA"/>
</dbReference>
<dbReference type="GO" id="GO:0005524">
    <property type="term" value="F:ATP binding"/>
    <property type="evidence" value="ECO:0007669"/>
    <property type="project" value="UniProtKB-KW"/>
</dbReference>
<gene>
    <name evidence="10" type="ORF">SARC_05393</name>
</gene>
<sequence length="533" mass="57245">MAYETQSKAFVDKDKPREVRETNITAGKAVADAVRTSLGPRGMDKMITDAAGEVTITNDGATILNQMQVLHPAAKMLVEVSKAQDIEAGDGTTSVVVLSGALLTAAQRLLAKGIHPTVISTSFQMALAKSKEILKNMSTPVSLDDREALLQSANTSLNSKVVAQYSDLLGPIAVDAVLKCRRGNNVDLNDVRIIKKIGGTVEDTEIITDGLLIQQSASHKGPTVMKNAKVALIQFCLSAPKTDIDNQILVSDYTAMDRVFREERQYILNLCKAVKKSGANVVLVQKSILRDNVNDISLHFLAKLGIMCIPHVERDEVEFVSKTLGCRPVANPEDFTEDKLGAADLIEEVKVGSSHIVRATGVKNPGATVSILCRGSNKLVMEECERSIHDALCVIRCLVKVPFLISGGGAPETQLSVELAKYSHSLSGIESYCVRLYAEALEVIPLTLAENAGLNPISVVTELRTKHAAGEKDAGINVKKGTICNIRDENVVQPLLVTQSALSLATETVSSILKIDDVVSVCSGITNMVSQCF</sequence>
<dbReference type="PROSITE" id="PS00995">
    <property type="entry name" value="TCP1_3"/>
    <property type="match status" value="1"/>
</dbReference>
<evidence type="ECO:0000256" key="2">
    <source>
        <dbReference type="ARBA" id="ARBA00008020"/>
    </source>
</evidence>
<dbReference type="GeneID" id="25905897"/>
<dbReference type="GO" id="GO:0016887">
    <property type="term" value="F:ATP hydrolysis activity"/>
    <property type="evidence" value="ECO:0007669"/>
    <property type="project" value="InterPro"/>
</dbReference>
<evidence type="ECO:0000256" key="4">
    <source>
        <dbReference type="ARBA" id="ARBA00022490"/>
    </source>
</evidence>
<dbReference type="InterPro" id="IPR017998">
    <property type="entry name" value="Chaperone_TCP-1"/>
</dbReference>
<dbReference type="NCBIfam" id="NF041083">
    <property type="entry name" value="thermosome_beta"/>
    <property type="match status" value="1"/>
</dbReference>
<reference evidence="10 11" key="1">
    <citation type="submission" date="2011-02" db="EMBL/GenBank/DDBJ databases">
        <title>The Genome Sequence of Sphaeroforma arctica JP610.</title>
        <authorList>
            <consortium name="The Broad Institute Genome Sequencing Platform"/>
            <person name="Russ C."/>
            <person name="Cuomo C."/>
            <person name="Young S.K."/>
            <person name="Zeng Q."/>
            <person name="Gargeya S."/>
            <person name="Alvarado L."/>
            <person name="Berlin A."/>
            <person name="Chapman S.B."/>
            <person name="Chen Z."/>
            <person name="Freedman E."/>
            <person name="Gellesch M."/>
            <person name="Goldberg J."/>
            <person name="Griggs A."/>
            <person name="Gujja S."/>
            <person name="Heilman E."/>
            <person name="Heiman D."/>
            <person name="Howarth C."/>
            <person name="Mehta T."/>
            <person name="Neiman D."/>
            <person name="Pearson M."/>
            <person name="Roberts A."/>
            <person name="Saif S."/>
            <person name="Shea T."/>
            <person name="Shenoy N."/>
            <person name="Sisk P."/>
            <person name="Stolte C."/>
            <person name="Sykes S."/>
            <person name="White J."/>
            <person name="Yandava C."/>
            <person name="Burger G."/>
            <person name="Gray M.W."/>
            <person name="Holland P.W.H."/>
            <person name="King N."/>
            <person name="Lang F.B.F."/>
            <person name="Roger A.J."/>
            <person name="Ruiz-Trillo I."/>
            <person name="Haas B."/>
            <person name="Nusbaum C."/>
            <person name="Birren B."/>
        </authorList>
    </citation>
    <scope>NUCLEOTIDE SEQUENCE [LARGE SCALE GENOMIC DNA]</scope>
    <source>
        <strain evidence="10 11">JP610</strain>
    </source>
</reference>
<evidence type="ECO:0000256" key="7">
    <source>
        <dbReference type="ARBA" id="ARBA00023186"/>
    </source>
</evidence>
<dbReference type="NCBIfam" id="TIGR02342">
    <property type="entry name" value="chap_CCT_delta"/>
    <property type="match status" value="1"/>
</dbReference>
<dbReference type="InterPro" id="IPR027413">
    <property type="entry name" value="GROEL-like_equatorial_sf"/>
</dbReference>
<dbReference type="InterPro" id="IPR012717">
    <property type="entry name" value="Chap_CCT_delta"/>
</dbReference>
<dbReference type="InterPro" id="IPR027410">
    <property type="entry name" value="TCP-1-like_intermed_sf"/>
</dbReference>
<dbReference type="PROSITE" id="PS00750">
    <property type="entry name" value="TCP1_1"/>
    <property type="match status" value="1"/>
</dbReference>
<dbReference type="SUPFAM" id="SSF54849">
    <property type="entry name" value="GroEL-intermediate domain like"/>
    <property type="match status" value="1"/>
</dbReference>
<dbReference type="PROSITE" id="PS00751">
    <property type="entry name" value="TCP1_2"/>
    <property type="match status" value="1"/>
</dbReference>
<keyword evidence="6 8" id="KW-0067">ATP-binding</keyword>
<evidence type="ECO:0000313" key="10">
    <source>
        <dbReference type="EMBL" id="KNC82329.1"/>
    </source>
</evidence>
<dbReference type="Gene3D" id="1.10.560.10">
    <property type="entry name" value="GroEL-like equatorial domain"/>
    <property type="match status" value="1"/>
</dbReference>
<comment type="subcellular location">
    <subcellularLocation>
        <location evidence="1">Cytoplasm</location>
    </subcellularLocation>
</comment>
<dbReference type="InterPro" id="IPR002194">
    <property type="entry name" value="Chaperonin_TCP-1_CS"/>
</dbReference>
<dbReference type="GO" id="GO:0140662">
    <property type="term" value="F:ATP-dependent protein folding chaperone"/>
    <property type="evidence" value="ECO:0007669"/>
    <property type="project" value="InterPro"/>
</dbReference>
<dbReference type="STRING" id="667725.A0A0L0G0E5"/>
<dbReference type="Pfam" id="PF00118">
    <property type="entry name" value="Cpn60_TCP1"/>
    <property type="match status" value="1"/>
</dbReference>
<evidence type="ECO:0000256" key="6">
    <source>
        <dbReference type="ARBA" id="ARBA00022840"/>
    </source>
</evidence>
<proteinExistence type="inferred from homology"/>
<keyword evidence="4" id="KW-0963">Cytoplasm</keyword>
<evidence type="ECO:0000256" key="5">
    <source>
        <dbReference type="ARBA" id="ARBA00022741"/>
    </source>
</evidence>
<keyword evidence="5 8" id="KW-0547">Nucleotide-binding</keyword>
<protein>
    <recommendedName>
        <fullName evidence="3 9">T-complex protein 1 subunit delta</fullName>
    </recommendedName>
</protein>
<evidence type="ECO:0000256" key="8">
    <source>
        <dbReference type="RuleBase" id="RU004187"/>
    </source>
</evidence>
<dbReference type="InterPro" id="IPR027409">
    <property type="entry name" value="GroEL-like_apical_dom_sf"/>
</dbReference>
<comment type="similarity">
    <text evidence="2 8">Belongs to the TCP-1 chaperonin family.</text>
</comment>
<keyword evidence="7 8" id="KW-0143">Chaperone</keyword>
<dbReference type="GO" id="GO:0005737">
    <property type="term" value="C:cytoplasm"/>
    <property type="evidence" value="ECO:0007669"/>
    <property type="project" value="UniProtKB-SubCell"/>
</dbReference>
<evidence type="ECO:0000256" key="9">
    <source>
        <dbReference type="RuleBase" id="RU004192"/>
    </source>
</evidence>
<dbReference type="InterPro" id="IPR053374">
    <property type="entry name" value="TCP-1_chaperonin"/>
</dbReference>
<dbReference type="PANTHER" id="PTHR11353">
    <property type="entry name" value="CHAPERONIN"/>
    <property type="match status" value="1"/>
</dbReference>
<dbReference type="GO" id="GO:0051082">
    <property type="term" value="F:unfolded protein binding"/>
    <property type="evidence" value="ECO:0007669"/>
    <property type="project" value="InterPro"/>
</dbReference>
<dbReference type="InterPro" id="IPR002423">
    <property type="entry name" value="Cpn60/GroEL/TCP-1"/>
</dbReference>
<dbReference type="Gene3D" id="3.30.260.10">
    <property type="entry name" value="TCP-1-like chaperonin intermediate domain"/>
    <property type="match status" value="1"/>
</dbReference>
<dbReference type="eggNOG" id="KOG0358">
    <property type="taxonomic scope" value="Eukaryota"/>
</dbReference>
<dbReference type="PRINTS" id="PR00304">
    <property type="entry name" value="TCOMPLEXTCP1"/>
</dbReference>
<organism evidence="10 11">
    <name type="scientific">Sphaeroforma arctica JP610</name>
    <dbReference type="NCBI Taxonomy" id="667725"/>
    <lineage>
        <taxon>Eukaryota</taxon>
        <taxon>Ichthyosporea</taxon>
        <taxon>Ichthyophonida</taxon>
        <taxon>Sphaeroforma</taxon>
    </lineage>
</organism>
<evidence type="ECO:0000256" key="3">
    <source>
        <dbReference type="ARBA" id="ARBA00016107"/>
    </source>
</evidence>
<dbReference type="SUPFAM" id="SSF48592">
    <property type="entry name" value="GroEL equatorial domain-like"/>
    <property type="match status" value="1"/>
</dbReference>
<dbReference type="NCBIfam" id="NF041082">
    <property type="entry name" value="thermosome_alpha"/>
    <property type="match status" value="1"/>
</dbReference>
<dbReference type="RefSeq" id="XP_014156231.1">
    <property type="nucleotide sequence ID" value="XM_014300756.1"/>
</dbReference>
<keyword evidence="11" id="KW-1185">Reference proteome</keyword>
<dbReference type="FunFam" id="3.50.7.10:FF:000010">
    <property type="entry name" value="T-complex protein 1 subunit delta"/>
    <property type="match status" value="1"/>
</dbReference>